<protein>
    <submittedName>
        <fullName evidence="2">Uncharacterized protein</fullName>
    </submittedName>
</protein>
<evidence type="ECO:0000313" key="2">
    <source>
        <dbReference type="EMBL" id="KAF8900763.1"/>
    </source>
</evidence>
<evidence type="ECO:0000256" key="1">
    <source>
        <dbReference type="SAM" id="Phobius"/>
    </source>
</evidence>
<keyword evidence="3" id="KW-1185">Reference proteome</keyword>
<feature type="transmembrane region" description="Helical" evidence="1">
    <location>
        <begin position="46"/>
        <end position="64"/>
    </location>
</feature>
<comment type="caution">
    <text evidence="2">The sequence shown here is derived from an EMBL/GenBank/DDBJ whole genome shotgun (WGS) entry which is preliminary data.</text>
</comment>
<feature type="transmembrane region" description="Helical" evidence="1">
    <location>
        <begin position="168"/>
        <end position="190"/>
    </location>
</feature>
<keyword evidence="1" id="KW-1133">Transmembrane helix</keyword>
<proteinExistence type="predicted"/>
<accession>A0A9P5NMZ8</accession>
<sequence>MTWFSWSSYKRLLPTHDNTYNGPGGDGGLFFVNPARKWELLYHRNTYYRIVVGSQLLSILLAALGFTSTSSSDKNSSALQSILLHRWIILSWAYLFSCNFLHRRILLYRYTKPYLHLTLVEFQADSGWEEYCFVPLYYVFPRRHISFTATLFILFVPDLPEPGDIKRLFVTSIILLWFVSTTATFMSSWITKAAAVQARGSELVVVGPPRTVPAWTVASSLESESL</sequence>
<keyword evidence="1" id="KW-0472">Membrane</keyword>
<evidence type="ECO:0000313" key="3">
    <source>
        <dbReference type="Proteomes" id="UP000724874"/>
    </source>
</evidence>
<gene>
    <name evidence="2" type="ORF">CPB84DRAFT_1847210</name>
</gene>
<dbReference type="AlphaFoldDB" id="A0A9P5NMZ8"/>
<organism evidence="2 3">
    <name type="scientific">Gymnopilus junonius</name>
    <name type="common">Spectacular rustgill mushroom</name>
    <name type="synonym">Gymnopilus spectabilis subsp. junonius</name>
    <dbReference type="NCBI Taxonomy" id="109634"/>
    <lineage>
        <taxon>Eukaryota</taxon>
        <taxon>Fungi</taxon>
        <taxon>Dikarya</taxon>
        <taxon>Basidiomycota</taxon>
        <taxon>Agaricomycotina</taxon>
        <taxon>Agaricomycetes</taxon>
        <taxon>Agaricomycetidae</taxon>
        <taxon>Agaricales</taxon>
        <taxon>Agaricineae</taxon>
        <taxon>Hymenogastraceae</taxon>
        <taxon>Gymnopilus</taxon>
    </lineage>
</organism>
<name>A0A9P5NMZ8_GYMJU</name>
<dbReference type="OrthoDB" id="10552261at2759"/>
<reference evidence="2" key="1">
    <citation type="submission" date="2020-11" db="EMBL/GenBank/DDBJ databases">
        <authorList>
            <consortium name="DOE Joint Genome Institute"/>
            <person name="Ahrendt S."/>
            <person name="Riley R."/>
            <person name="Andreopoulos W."/>
            <person name="LaButti K."/>
            <person name="Pangilinan J."/>
            <person name="Ruiz-duenas F.J."/>
            <person name="Barrasa J.M."/>
            <person name="Sanchez-Garcia M."/>
            <person name="Camarero S."/>
            <person name="Miyauchi S."/>
            <person name="Serrano A."/>
            <person name="Linde D."/>
            <person name="Babiker R."/>
            <person name="Drula E."/>
            <person name="Ayuso-Fernandez I."/>
            <person name="Pacheco R."/>
            <person name="Padilla G."/>
            <person name="Ferreira P."/>
            <person name="Barriuso J."/>
            <person name="Kellner H."/>
            <person name="Castanera R."/>
            <person name="Alfaro M."/>
            <person name="Ramirez L."/>
            <person name="Pisabarro A.G."/>
            <person name="Kuo A."/>
            <person name="Tritt A."/>
            <person name="Lipzen A."/>
            <person name="He G."/>
            <person name="Yan M."/>
            <person name="Ng V."/>
            <person name="Cullen D."/>
            <person name="Martin F."/>
            <person name="Rosso M.-N."/>
            <person name="Henrissat B."/>
            <person name="Hibbett D."/>
            <person name="Martinez A.T."/>
            <person name="Grigoriev I.V."/>
        </authorList>
    </citation>
    <scope>NUCLEOTIDE SEQUENCE</scope>
    <source>
        <strain evidence="2">AH 44721</strain>
    </source>
</reference>
<feature type="transmembrane region" description="Helical" evidence="1">
    <location>
        <begin position="84"/>
        <end position="102"/>
    </location>
</feature>
<keyword evidence="1" id="KW-0812">Transmembrane</keyword>
<dbReference type="EMBL" id="JADNYJ010000046">
    <property type="protein sequence ID" value="KAF8900763.1"/>
    <property type="molecule type" value="Genomic_DNA"/>
</dbReference>
<dbReference type="Proteomes" id="UP000724874">
    <property type="component" value="Unassembled WGS sequence"/>
</dbReference>